<dbReference type="STRING" id="1097556.R4X6C4"/>
<protein>
    <recommendedName>
        <fullName evidence="10">Cytochrome b-c1 complex subunit 2, mitochondrial</fullName>
    </recommendedName>
    <alternativeName>
        <fullName evidence="11">Core protein II</fullName>
    </alternativeName>
</protein>
<keyword evidence="6" id="KW-0249">Electron transport</keyword>
<sequence>MFSSKALLRQASALSKQSRSMATEASQAFSFSVRDSAGIKVASRDDGRPTTSLSVVIKAGARYEPAPGVAHVLEKFAFQNTEKRSALRITRESELIGANLSSQVTREHIILNAQFLREDLPYFTDLLGEVLSKTKYNHYTLPEQVAPLCKLEYKSMMNSPPAIAADAVHNLAFRRGLGNTILAENETDMNYKIVKDYAAKSYVKQNIAIVATGADAAELDELVAKHFKDIPSGTAAQAPATKYFGGEIRVPFRSNVGHFVVGFPGGAASPHTPAEFTVLGNLLGGMSSIKWSVGNSILGQTAAGLNPASKAIANHGAYSDAGLFTIYVMGPTATVGSTAKAALDALKQVSQEVKPEDLKRAIAQSRFNAYAAAEERTMSAEAIGRSILLSGKSIDVEAIVKDLEKVSAETLKKAAKSLLESKPSVAVVGETHSLPYYDEL</sequence>
<keyword evidence="8" id="KW-0472">Membrane</keyword>
<dbReference type="PANTHER" id="PTHR11851">
    <property type="entry name" value="METALLOPROTEASE"/>
    <property type="match status" value="1"/>
</dbReference>
<keyword evidence="2" id="KW-0813">Transport</keyword>
<dbReference type="InterPro" id="IPR050361">
    <property type="entry name" value="MPP/UQCRC_Complex"/>
</dbReference>
<dbReference type="VEuPathDB" id="FungiDB:TAPDE_000076"/>
<dbReference type="FunFam" id="3.30.830.10:FF:000039">
    <property type="entry name" value="Ubiquinol-cytochrome c reductase core subunit 2"/>
    <property type="match status" value="1"/>
</dbReference>
<organism evidence="14 15">
    <name type="scientific">Taphrina deformans (strain PYCC 5710 / ATCC 11124 / CBS 356.35 / IMI 108563 / JCM 9778 / NBRC 8474)</name>
    <name type="common">Peach leaf curl fungus</name>
    <name type="synonym">Lalaria deformans</name>
    <dbReference type="NCBI Taxonomy" id="1097556"/>
    <lineage>
        <taxon>Eukaryota</taxon>
        <taxon>Fungi</taxon>
        <taxon>Dikarya</taxon>
        <taxon>Ascomycota</taxon>
        <taxon>Taphrinomycotina</taxon>
        <taxon>Taphrinomycetes</taxon>
        <taxon>Taphrinales</taxon>
        <taxon>Taphrinaceae</taxon>
        <taxon>Taphrina</taxon>
    </lineage>
</organism>
<dbReference type="SUPFAM" id="SSF63411">
    <property type="entry name" value="LuxS/MPP-like metallohydrolase"/>
    <property type="match status" value="2"/>
</dbReference>
<evidence type="ECO:0000256" key="5">
    <source>
        <dbReference type="ARBA" id="ARBA00022946"/>
    </source>
</evidence>
<evidence type="ECO:0000259" key="12">
    <source>
        <dbReference type="Pfam" id="PF00675"/>
    </source>
</evidence>
<dbReference type="Gene3D" id="3.30.830.10">
    <property type="entry name" value="Metalloenzyme, LuxS/M16 peptidase-like"/>
    <property type="match status" value="2"/>
</dbReference>
<dbReference type="EMBL" id="CAHR02000002">
    <property type="protein sequence ID" value="CCG80565.1"/>
    <property type="molecule type" value="Genomic_DNA"/>
</dbReference>
<evidence type="ECO:0000256" key="10">
    <source>
        <dbReference type="ARBA" id="ARBA00040751"/>
    </source>
</evidence>
<name>R4X6C4_TAPDE</name>
<evidence type="ECO:0000256" key="4">
    <source>
        <dbReference type="ARBA" id="ARBA00022792"/>
    </source>
</evidence>
<evidence type="ECO:0000313" key="15">
    <source>
        <dbReference type="Proteomes" id="UP000013776"/>
    </source>
</evidence>
<dbReference type="GO" id="GO:0046872">
    <property type="term" value="F:metal ion binding"/>
    <property type="evidence" value="ECO:0007669"/>
    <property type="project" value="InterPro"/>
</dbReference>
<evidence type="ECO:0000256" key="7">
    <source>
        <dbReference type="ARBA" id="ARBA00023128"/>
    </source>
</evidence>
<keyword evidence="7" id="KW-0496">Mitochondrion</keyword>
<dbReference type="InterPro" id="IPR011765">
    <property type="entry name" value="Pept_M16_N"/>
</dbReference>
<dbReference type="Pfam" id="PF05193">
    <property type="entry name" value="Peptidase_M16_C"/>
    <property type="match status" value="1"/>
</dbReference>
<dbReference type="eggNOG" id="KOG2583">
    <property type="taxonomic scope" value="Eukaryota"/>
</dbReference>
<evidence type="ECO:0000256" key="6">
    <source>
        <dbReference type="ARBA" id="ARBA00022982"/>
    </source>
</evidence>
<dbReference type="Proteomes" id="UP000013776">
    <property type="component" value="Unassembled WGS sequence"/>
</dbReference>
<dbReference type="Pfam" id="PF00675">
    <property type="entry name" value="Peptidase_M16"/>
    <property type="match status" value="1"/>
</dbReference>
<dbReference type="FunFam" id="3.30.830.10:FF:000021">
    <property type="entry name" value="Cytochrome b-c1 complex subunit 2"/>
    <property type="match status" value="1"/>
</dbReference>
<keyword evidence="5" id="KW-0809">Transit peptide</keyword>
<dbReference type="OrthoDB" id="6369905at2759"/>
<evidence type="ECO:0000256" key="9">
    <source>
        <dbReference type="ARBA" id="ARBA00038146"/>
    </source>
</evidence>
<proteinExistence type="inferred from homology"/>
<evidence type="ECO:0000256" key="3">
    <source>
        <dbReference type="ARBA" id="ARBA00022660"/>
    </source>
</evidence>
<dbReference type="AlphaFoldDB" id="R4X6C4"/>
<feature type="domain" description="Peptidase M16 N-terminal" evidence="12">
    <location>
        <begin position="40"/>
        <end position="182"/>
    </location>
</feature>
<evidence type="ECO:0000256" key="8">
    <source>
        <dbReference type="ARBA" id="ARBA00023136"/>
    </source>
</evidence>
<comment type="subcellular location">
    <subcellularLocation>
        <location evidence="1">Mitochondrion inner membrane</location>
        <topology evidence="1">Peripheral membrane protein</topology>
        <orientation evidence="1">Matrix side</orientation>
    </subcellularLocation>
</comment>
<dbReference type="InterPro" id="IPR007863">
    <property type="entry name" value="Peptidase_M16_C"/>
</dbReference>
<dbReference type="InterPro" id="IPR011249">
    <property type="entry name" value="Metalloenz_LuxS/M16"/>
</dbReference>
<evidence type="ECO:0000256" key="2">
    <source>
        <dbReference type="ARBA" id="ARBA00022448"/>
    </source>
</evidence>
<reference evidence="14 15" key="1">
    <citation type="journal article" date="2013" name="MBio">
        <title>Genome sequencing of the plant pathogen Taphrina deformans, the causal agent of peach leaf curl.</title>
        <authorList>
            <person name="Cisse O.H."/>
            <person name="Almeida J.M.G.C.F."/>
            <person name="Fonseca A."/>
            <person name="Kumar A.A."/>
            <person name="Salojaervi J."/>
            <person name="Overmyer K."/>
            <person name="Hauser P.M."/>
            <person name="Pagni M."/>
        </authorList>
    </citation>
    <scope>NUCLEOTIDE SEQUENCE [LARGE SCALE GENOMIC DNA]</scope>
    <source>
        <strain evidence="15">PYCC 5710 / ATCC 11124 / CBS 356.35 / IMI 108563 / JCM 9778 / NBRC 8474</strain>
    </source>
</reference>
<evidence type="ECO:0000256" key="1">
    <source>
        <dbReference type="ARBA" id="ARBA00004443"/>
    </source>
</evidence>
<comment type="caution">
    <text evidence="14">The sequence shown here is derived from an EMBL/GenBank/DDBJ whole genome shotgun (WGS) entry which is preliminary data.</text>
</comment>
<keyword evidence="3" id="KW-0679">Respiratory chain</keyword>
<feature type="domain" description="Peptidase M16 C-terminal" evidence="13">
    <location>
        <begin position="189"/>
        <end position="364"/>
    </location>
</feature>
<keyword evidence="4" id="KW-0999">Mitochondrion inner membrane</keyword>
<evidence type="ECO:0000256" key="11">
    <source>
        <dbReference type="ARBA" id="ARBA00041372"/>
    </source>
</evidence>
<evidence type="ECO:0000313" key="14">
    <source>
        <dbReference type="EMBL" id="CCG80565.1"/>
    </source>
</evidence>
<dbReference type="PANTHER" id="PTHR11851:SF209">
    <property type="entry name" value="CYTOCHROME B-C1 COMPLEX SUBUNIT 2, MITOCHONDRIAL"/>
    <property type="match status" value="1"/>
</dbReference>
<dbReference type="GO" id="GO:0005743">
    <property type="term" value="C:mitochondrial inner membrane"/>
    <property type="evidence" value="ECO:0007669"/>
    <property type="project" value="UniProtKB-SubCell"/>
</dbReference>
<gene>
    <name evidence="14" type="ORF">TAPDE_000076</name>
</gene>
<accession>R4X6C4</accession>
<keyword evidence="15" id="KW-1185">Reference proteome</keyword>
<evidence type="ECO:0000259" key="13">
    <source>
        <dbReference type="Pfam" id="PF05193"/>
    </source>
</evidence>
<comment type="similarity">
    <text evidence="9">Belongs to the peptidase M16 family. UQCRC2/QCR2 subfamily.</text>
</comment>